<accession>A0ABS6HGQ0</accession>
<name>A0ABS6HGQ0_MYCGD</name>
<gene>
    <name evidence="2" type="ORF">KL859_03130</name>
</gene>
<keyword evidence="1" id="KW-0472">Membrane</keyword>
<evidence type="ECO:0000313" key="2">
    <source>
        <dbReference type="EMBL" id="MBU8821864.1"/>
    </source>
</evidence>
<dbReference type="RefSeq" id="WP_214394251.1">
    <property type="nucleotide sequence ID" value="NZ_CP092364.2"/>
</dbReference>
<feature type="transmembrane region" description="Helical" evidence="1">
    <location>
        <begin position="31"/>
        <end position="54"/>
    </location>
</feature>
<keyword evidence="1" id="KW-0812">Transmembrane</keyword>
<dbReference type="EMBL" id="JAHBOM010000002">
    <property type="protein sequence ID" value="MBU8821864.1"/>
    <property type="molecule type" value="Genomic_DNA"/>
</dbReference>
<sequence length="245" mass="25923">MTTTSAPTEFFPGYAVPKGTYRAEPTRRPSLWKVLAVLCTGVAIVGGVLAWIAGSMSKPPARYMCPPDCGAPPMGEPVAINPVFTAPDGSFSVSYPIEGSAYDISTDNTGITAEFTAGDGGMLQLFSQPADGRSPQEIADTLVKKTFPDTKTAYEIPNAMVGYQPGYGLVADCWPQGATSSYARMRVIVMVAIKNDLALIASAVGPFHEFGPNSGASKPSGANLQIALDMGKYVNSFRWRGDPPR</sequence>
<evidence type="ECO:0000313" key="3">
    <source>
        <dbReference type="Proteomes" id="UP000696413"/>
    </source>
</evidence>
<evidence type="ECO:0000256" key="1">
    <source>
        <dbReference type="SAM" id="Phobius"/>
    </source>
</evidence>
<dbReference type="Proteomes" id="UP000696413">
    <property type="component" value="Unassembled WGS sequence"/>
</dbReference>
<keyword evidence="1" id="KW-1133">Transmembrane helix</keyword>
<comment type="caution">
    <text evidence="2">The sequence shown here is derived from an EMBL/GenBank/DDBJ whole genome shotgun (WGS) entry which is preliminary data.</text>
</comment>
<keyword evidence="3" id="KW-1185">Reference proteome</keyword>
<organism evidence="2 3">
    <name type="scientific">Mycolicibacterium goodii</name>
    <name type="common">Mycobacterium goodii</name>
    <dbReference type="NCBI Taxonomy" id="134601"/>
    <lineage>
        <taxon>Bacteria</taxon>
        <taxon>Bacillati</taxon>
        <taxon>Actinomycetota</taxon>
        <taxon>Actinomycetes</taxon>
        <taxon>Mycobacteriales</taxon>
        <taxon>Mycobacteriaceae</taxon>
        <taxon>Mycolicibacterium</taxon>
    </lineage>
</organism>
<protein>
    <submittedName>
        <fullName evidence="2">Uncharacterized protein</fullName>
    </submittedName>
</protein>
<reference evidence="2 3" key="1">
    <citation type="submission" date="2021-05" db="EMBL/GenBank/DDBJ databases">
        <title>Draft Genome Sequences of Clinical Respiratory Isolates of Mycobacterium goodii Recovered in Ireland.</title>
        <authorList>
            <person name="Flanagan P.R."/>
            <person name="Mok S."/>
            <person name="Roycroft E."/>
            <person name="Rogers T.R."/>
            <person name="Fitzgibbon M."/>
        </authorList>
    </citation>
    <scope>NUCLEOTIDE SEQUENCE [LARGE SCALE GENOMIC DNA]</scope>
    <source>
        <strain evidence="2 3">14IE55</strain>
    </source>
</reference>
<proteinExistence type="predicted"/>